<dbReference type="Proteomes" id="UP000199258">
    <property type="component" value="Unassembled WGS sequence"/>
</dbReference>
<dbReference type="SFLD" id="SFLDS00003">
    <property type="entry name" value="Haloacid_Dehalogenase"/>
    <property type="match status" value="1"/>
</dbReference>
<evidence type="ECO:0000313" key="1">
    <source>
        <dbReference type="EMBL" id="SDI20390.1"/>
    </source>
</evidence>
<reference evidence="1 2" key="1">
    <citation type="submission" date="2016-10" db="EMBL/GenBank/DDBJ databases">
        <authorList>
            <person name="de Groot N.N."/>
        </authorList>
    </citation>
    <scope>NUCLEOTIDE SEQUENCE [LARGE SCALE GENOMIC DNA]</scope>
    <source>
        <strain evidence="1 2">NP_1H</strain>
    </source>
</reference>
<dbReference type="SUPFAM" id="SSF56784">
    <property type="entry name" value="HAD-like"/>
    <property type="match status" value="1"/>
</dbReference>
<dbReference type="GO" id="GO:0006281">
    <property type="term" value="P:DNA repair"/>
    <property type="evidence" value="ECO:0007669"/>
    <property type="project" value="TreeGrafter"/>
</dbReference>
<dbReference type="InterPro" id="IPR023198">
    <property type="entry name" value="PGP-like_dom2"/>
</dbReference>
<dbReference type="InterPro" id="IPR036412">
    <property type="entry name" value="HAD-like_sf"/>
</dbReference>
<dbReference type="InterPro" id="IPR022468">
    <property type="entry name" value="PhnX-like"/>
</dbReference>
<dbReference type="EMBL" id="FNDT01000007">
    <property type="protein sequence ID" value="SDI20390.1"/>
    <property type="molecule type" value="Genomic_DNA"/>
</dbReference>
<dbReference type="InterPro" id="IPR023214">
    <property type="entry name" value="HAD_sf"/>
</dbReference>
<dbReference type="Gene3D" id="3.40.50.1000">
    <property type="entry name" value="HAD superfamily/HAD-like"/>
    <property type="match status" value="1"/>
</dbReference>
<organism evidence="1 2">
    <name type="scientific">Arthrobacter subterraneus</name>
    <dbReference type="NCBI Taxonomy" id="335973"/>
    <lineage>
        <taxon>Bacteria</taxon>
        <taxon>Bacillati</taxon>
        <taxon>Actinomycetota</taxon>
        <taxon>Actinomycetes</taxon>
        <taxon>Micrococcales</taxon>
        <taxon>Micrococcaceae</taxon>
        <taxon>Arthrobacter</taxon>
    </lineage>
</organism>
<keyword evidence="2" id="KW-1185">Reference proteome</keyword>
<dbReference type="PANTHER" id="PTHR43434:SF19">
    <property type="entry name" value="PHOSPHONOACETALDEHYDE HYDROLASE"/>
    <property type="match status" value="1"/>
</dbReference>
<gene>
    <name evidence="1" type="ORF">SAMN04488693_10786</name>
</gene>
<dbReference type="GO" id="GO:0008967">
    <property type="term" value="F:phosphoglycolate phosphatase activity"/>
    <property type="evidence" value="ECO:0007669"/>
    <property type="project" value="TreeGrafter"/>
</dbReference>
<dbReference type="Gene3D" id="1.10.150.240">
    <property type="entry name" value="Putative phosphatase, domain 2"/>
    <property type="match status" value="1"/>
</dbReference>
<evidence type="ECO:0000313" key="2">
    <source>
        <dbReference type="Proteomes" id="UP000199258"/>
    </source>
</evidence>
<name>A0A1G8IPE9_9MICC</name>
<accession>A0A1G8IPE9</accession>
<dbReference type="AlphaFoldDB" id="A0A1G8IPE9"/>
<dbReference type="Pfam" id="PF00702">
    <property type="entry name" value="Hydrolase"/>
    <property type="match status" value="1"/>
</dbReference>
<protein>
    <submittedName>
        <fullName evidence="1">Phosphonatase-like hydrolase</fullName>
    </submittedName>
</protein>
<dbReference type="InterPro" id="IPR050155">
    <property type="entry name" value="HAD-like_hydrolase_sf"/>
</dbReference>
<dbReference type="OrthoDB" id="5504491at2"/>
<keyword evidence="1" id="KW-0378">Hydrolase</keyword>
<dbReference type="PANTHER" id="PTHR43434">
    <property type="entry name" value="PHOSPHOGLYCOLATE PHOSPHATASE"/>
    <property type="match status" value="1"/>
</dbReference>
<proteinExistence type="predicted"/>
<dbReference type="NCBIfam" id="TIGR03351">
    <property type="entry name" value="PhnX-like"/>
    <property type="match status" value="1"/>
</dbReference>
<dbReference type="GO" id="GO:0005829">
    <property type="term" value="C:cytosol"/>
    <property type="evidence" value="ECO:0007669"/>
    <property type="project" value="TreeGrafter"/>
</dbReference>
<dbReference type="STRING" id="335973.SAMN04488693_10786"/>
<dbReference type="SFLD" id="SFLDG01129">
    <property type="entry name" value="C1.5:_HAD__Beta-PGM__Phosphata"/>
    <property type="match status" value="1"/>
</dbReference>
<dbReference type="SFLD" id="SFLDG01135">
    <property type="entry name" value="C1.5.6:_HAD__Beta-PGM__Phospha"/>
    <property type="match status" value="1"/>
</dbReference>
<dbReference type="RefSeq" id="WP_090586333.1">
    <property type="nucleotide sequence ID" value="NZ_FNDT01000007.1"/>
</dbReference>
<sequence length="241" mass="25412">MIKLVAFDMAGTTIDEHGDVYAALSRCVEEAGVPTTPQAVQQWMGADKREAIAALLVRGSGSAAPETVDAAFNRFREILASLYAENPPVALPGVEDALCELTVRGVKVALTTGFSRDVAEPLLKGLGWQDVPFIDAVVCSDEVALGRPAPFMIHRAMELTGVLSVTEVLAAGDTVNDLWAATNAGVVTVGVLTGKLTRSELESHPHHHILESVANVPALLEAQFTLTSPALQGPTYGRGMS</sequence>